<dbReference type="Proteomes" id="UP001610563">
    <property type="component" value="Unassembled WGS sequence"/>
</dbReference>
<dbReference type="EMBL" id="JBFTWV010000139">
    <property type="protein sequence ID" value="KAL2785630.1"/>
    <property type="molecule type" value="Genomic_DNA"/>
</dbReference>
<keyword evidence="4 7" id="KW-0472">Membrane</keyword>
<sequence length="387" mass="42236">MPMPLLETRAMESGSRQASVFGVGAAFVAFISAVIAARIYVRLVMLRALGTDDILMIIGTFFGFALTGASMAAAYYGVGRHYDDIPDADYISMLKSIYATRLLYVLSLLFVKISLLIFYLRLDHRRPLKYTVYGILFIVIGVSIASFFILAFSCYPPAKFWDVTGTAVDGKCMDPGNQQDFYEANGILNIITDVLIYVVPIPMLWGVRISTRRKGAIFAVFGLGILSIAAGGVRYSFVLQLAGNPDQYYYLADSLNWCSIEIYVAIFCGSAPSLSVLVKTYAPALLGSSGGGGRGPSGMSGGNYGGRGTGPSYRLSSRPRGRRDTDIDVDISALDRERDGSQEEIISARGQGIMMKTDITMEVDERRDAEGDADLRGAKEEHFRFGK</sequence>
<comment type="caution">
    <text evidence="9">The sequence shown here is derived from an EMBL/GenBank/DDBJ whole genome shotgun (WGS) entry which is preliminary data.</text>
</comment>
<feature type="transmembrane region" description="Helical" evidence="7">
    <location>
        <begin position="132"/>
        <end position="152"/>
    </location>
</feature>
<keyword evidence="2 7" id="KW-0812">Transmembrane</keyword>
<feature type="transmembrane region" description="Helical" evidence="7">
    <location>
        <begin position="217"/>
        <end position="242"/>
    </location>
</feature>
<evidence type="ECO:0000256" key="1">
    <source>
        <dbReference type="ARBA" id="ARBA00004141"/>
    </source>
</evidence>
<feature type="transmembrane region" description="Helical" evidence="7">
    <location>
        <begin position="186"/>
        <end position="205"/>
    </location>
</feature>
<evidence type="ECO:0000256" key="4">
    <source>
        <dbReference type="ARBA" id="ARBA00023136"/>
    </source>
</evidence>
<dbReference type="Pfam" id="PF20684">
    <property type="entry name" value="Fung_rhodopsin"/>
    <property type="match status" value="1"/>
</dbReference>
<evidence type="ECO:0000259" key="8">
    <source>
        <dbReference type="Pfam" id="PF20684"/>
    </source>
</evidence>
<feature type="transmembrane region" description="Helical" evidence="7">
    <location>
        <begin position="98"/>
        <end position="120"/>
    </location>
</feature>
<evidence type="ECO:0000313" key="9">
    <source>
        <dbReference type="EMBL" id="KAL2785630.1"/>
    </source>
</evidence>
<keyword evidence="10" id="KW-1185">Reference proteome</keyword>
<evidence type="ECO:0000313" key="10">
    <source>
        <dbReference type="Proteomes" id="UP001610563"/>
    </source>
</evidence>
<organism evidence="9 10">
    <name type="scientific">Aspergillus keveii</name>
    <dbReference type="NCBI Taxonomy" id="714993"/>
    <lineage>
        <taxon>Eukaryota</taxon>
        <taxon>Fungi</taxon>
        <taxon>Dikarya</taxon>
        <taxon>Ascomycota</taxon>
        <taxon>Pezizomycotina</taxon>
        <taxon>Eurotiomycetes</taxon>
        <taxon>Eurotiomycetidae</taxon>
        <taxon>Eurotiales</taxon>
        <taxon>Aspergillaceae</taxon>
        <taxon>Aspergillus</taxon>
        <taxon>Aspergillus subgen. Nidulantes</taxon>
    </lineage>
</organism>
<feature type="transmembrane region" description="Helical" evidence="7">
    <location>
        <begin position="53"/>
        <end position="78"/>
    </location>
</feature>
<accession>A0ABR4FQV6</accession>
<protein>
    <recommendedName>
        <fullName evidence="8">Rhodopsin domain-containing protein</fullName>
    </recommendedName>
</protein>
<dbReference type="InterPro" id="IPR052337">
    <property type="entry name" value="SAT4-like"/>
</dbReference>
<evidence type="ECO:0000256" key="5">
    <source>
        <dbReference type="ARBA" id="ARBA00038359"/>
    </source>
</evidence>
<reference evidence="9 10" key="1">
    <citation type="submission" date="2024-07" db="EMBL/GenBank/DDBJ databases">
        <title>Section-level genome sequencing and comparative genomics of Aspergillus sections Usti and Cavernicolus.</title>
        <authorList>
            <consortium name="Lawrence Berkeley National Laboratory"/>
            <person name="Nybo J.L."/>
            <person name="Vesth T.C."/>
            <person name="Theobald S."/>
            <person name="Frisvad J.C."/>
            <person name="Larsen T.O."/>
            <person name="Kjaerboelling I."/>
            <person name="Rothschild-Mancinelli K."/>
            <person name="Lyhne E.K."/>
            <person name="Kogle M.E."/>
            <person name="Barry K."/>
            <person name="Clum A."/>
            <person name="Na H."/>
            <person name="Ledsgaard L."/>
            <person name="Lin J."/>
            <person name="Lipzen A."/>
            <person name="Kuo A."/>
            <person name="Riley R."/>
            <person name="Mondo S."/>
            <person name="Labutti K."/>
            <person name="Haridas S."/>
            <person name="Pangalinan J."/>
            <person name="Salamov A.A."/>
            <person name="Simmons B.A."/>
            <person name="Magnuson J.K."/>
            <person name="Chen J."/>
            <person name="Drula E."/>
            <person name="Henrissat B."/>
            <person name="Wiebenga A."/>
            <person name="Lubbers R.J."/>
            <person name="Gomes A.C."/>
            <person name="Makela M.R."/>
            <person name="Stajich J."/>
            <person name="Grigoriev I.V."/>
            <person name="Mortensen U.H."/>
            <person name="De Vries R.P."/>
            <person name="Baker S.E."/>
            <person name="Andersen M.R."/>
        </authorList>
    </citation>
    <scope>NUCLEOTIDE SEQUENCE [LARGE SCALE GENOMIC DNA]</scope>
    <source>
        <strain evidence="9 10">CBS 209.92</strain>
    </source>
</reference>
<feature type="region of interest" description="Disordered" evidence="6">
    <location>
        <begin position="292"/>
        <end position="328"/>
    </location>
</feature>
<proteinExistence type="inferred from homology"/>
<name>A0ABR4FQV6_9EURO</name>
<feature type="compositionally biased region" description="Gly residues" evidence="6">
    <location>
        <begin position="292"/>
        <end position="309"/>
    </location>
</feature>
<feature type="region of interest" description="Disordered" evidence="6">
    <location>
        <begin position="367"/>
        <end position="387"/>
    </location>
</feature>
<evidence type="ECO:0000256" key="2">
    <source>
        <dbReference type="ARBA" id="ARBA00022692"/>
    </source>
</evidence>
<feature type="transmembrane region" description="Helical" evidence="7">
    <location>
        <begin position="20"/>
        <end position="41"/>
    </location>
</feature>
<keyword evidence="3 7" id="KW-1133">Transmembrane helix</keyword>
<dbReference type="InterPro" id="IPR049326">
    <property type="entry name" value="Rhodopsin_dom_fungi"/>
</dbReference>
<evidence type="ECO:0000256" key="6">
    <source>
        <dbReference type="SAM" id="MobiDB-lite"/>
    </source>
</evidence>
<gene>
    <name evidence="9" type="ORF">BJX66DRAFT_329186</name>
</gene>
<feature type="domain" description="Rhodopsin" evidence="8">
    <location>
        <begin position="37"/>
        <end position="279"/>
    </location>
</feature>
<dbReference type="PANTHER" id="PTHR33048">
    <property type="entry name" value="PTH11-LIKE INTEGRAL MEMBRANE PROTEIN (AFU_ORTHOLOGUE AFUA_5G11245)"/>
    <property type="match status" value="1"/>
</dbReference>
<dbReference type="PANTHER" id="PTHR33048:SF47">
    <property type="entry name" value="INTEGRAL MEMBRANE PROTEIN-RELATED"/>
    <property type="match status" value="1"/>
</dbReference>
<evidence type="ECO:0000256" key="7">
    <source>
        <dbReference type="SAM" id="Phobius"/>
    </source>
</evidence>
<evidence type="ECO:0000256" key="3">
    <source>
        <dbReference type="ARBA" id="ARBA00022989"/>
    </source>
</evidence>
<comment type="similarity">
    <text evidence="5">Belongs to the SAT4 family.</text>
</comment>
<comment type="subcellular location">
    <subcellularLocation>
        <location evidence="1">Membrane</location>
        <topology evidence="1">Multi-pass membrane protein</topology>
    </subcellularLocation>
</comment>